<accession>A0ABW2TX51</accession>
<organism evidence="2 3">
    <name type="scientific">Actinokineospora soli</name>
    <dbReference type="NCBI Taxonomy" id="1048753"/>
    <lineage>
        <taxon>Bacteria</taxon>
        <taxon>Bacillati</taxon>
        <taxon>Actinomycetota</taxon>
        <taxon>Actinomycetes</taxon>
        <taxon>Pseudonocardiales</taxon>
        <taxon>Pseudonocardiaceae</taxon>
        <taxon>Actinokineospora</taxon>
    </lineage>
</organism>
<evidence type="ECO:0008006" key="4">
    <source>
        <dbReference type="Google" id="ProtNLM"/>
    </source>
</evidence>
<evidence type="ECO:0000256" key="1">
    <source>
        <dbReference type="SAM" id="Phobius"/>
    </source>
</evidence>
<dbReference type="EMBL" id="JBHTEY010000004">
    <property type="protein sequence ID" value="MFC7618369.1"/>
    <property type="molecule type" value="Genomic_DNA"/>
</dbReference>
<gene>
    <name evidence="2" type="ORF">ACFQV2_38405</name>
</gene>
<reference evidence="3" key="1">
    <citation type="journal article" date="2019" name="Int. J. Syst. Evol. Microbiol.">
        <title>The Global Catalogue of Microorganisms (GCM) 10K type strain sequencing project: providing services to taxonomists for standard genome sequencing and annotation.</title>
        <authorList>
            <consortium name="The Broad Institute Genomics Platform"/>
            <consortium name="The Broad Institute Genome Sequencing Center for Infectious Disease"/>
            <person name="Wu L."/>
            <person name="Ma J."/>
        </authorList>
    </citation>
    <scope>NUCLEOTIDE SEQUENCE [LARGE SCALE GENOMIC DNA]</scope>
    <source>
        <strain evidence="3">JCM 17695</strain>
    </source>
</reference>
<keyword evidence="1" id="KW-0812">Transmembrane</keyword>
<keyword evidence="3" id="KW-1185">Reference proteome</keyword>
<comment type="caution">
    <text evidence="2">The sequence shown here is derived from an EMBL/GenBank/DDBJ whole genome shotgun (WGS) entry which is preliminary data.</text>
</comment>
<keyword evidence="1" id="KW-0472">Membrane</keyword>
<protein>
    <recommendedName>
        <fullName evidence="4">Chloramphenicol-sensitive protein RarD</fullName>
    </recommendedName>
</protein>
<dbReference type="Proteomes" id="UP001596512">
    <property type="component" value="Unassembled WGS sequence"/>
</dbReference>
<name>A0ABW2TX51_9PSEU</name>
<evidence type="ECO:0000313" key="2">
    <source>
        <dbReference type="EMBL" id="MFC7618369.1"/>
    </source>
</evidence>
<feature type="transmembrane region" description="Helical" evidence="1">
    <location>
        <begin position="7"/>
        <end position="25"/>
    </location>
</feature>
<keyword evidence="1" id="KW-1133">Transmembrane helix</keyword>
<evidence type="ECO:0000313" key="3">
    <source>
        <dbReference type="Proteomes" id="UP001596512"/>
    </source>
</evidence>
<feature type="transmembrane region" description="Helical" evidence="1">
    <location>
        <begin position="37"/>
        <end position="55"/>
    </location>
</feature>
<sequence>MGTRENGFLLGLGAYVIWGFFPLYWPLLEPSGPVEVLAHRIVWSLAAVGAMLLVARRWGALRGCCGVRGRWGTSRSGRW</sequence>
<proteinExistence type="predicted"/>